<sequence>MGGQNALAILTNDVQNFDFMALDVQNQRIYFSESDSGRISNVNYEGSDRVMIMNDPGKQPRGLAFISNTLFYSDSAFDAIMYAPIAGTNQPAQFAPFKKDMPDLINVKAFQSKTTSLSHPCRTENGQCDHLCIPKQLAGHECICATGFVLDGSTRCKLY</sequence>
<dbReference type="Proteomes" id="UP000887566">
    <property type="component" value="Unplaced"/>
</dbReference>
<dbReference type="GO" id="GO:0060070">
    <property type="term" value="P:canonical Wnt signaling pathway"/>
    <property type="evidence" value="ECO:0007669"/>
    <property type="project" value="TreeGrafter"/>
</dbReference>
<dbReference type="InterPro" id="IPR000033">
    <property type="entry name" value="LDLR_classB_rpt"/>
</dbReference>
<dbReference type="GO" id="GO:0017147">
    <property type="term" value="F:Wnt-protein binding"/>
    <property type="evidence" value="ECO:0007669"/>
    <property type="project" value="TreeGrafter"/>
</dbReference>
<evidence type="ECO:0000313" key="4">
    <source>
        <dbReference type="WBParaSite" id="PSAMB.scaffold20028size764.g37998.t1"/>
    </source>
</evidence>
<dbReference type="GO" id="GO:0042813">
    <property type="term" value="F:Wnt receptor activity"/>
    <property type="evidence" value="ECO:0007669"/>
    <property type="project" value="TreeGrafter"/>
</dbReference>
<name>A0A914VI56_9BILA</name>
<dbReference type="PANTHER" id="PTHR46513">
    <property type="entry name" value="VITELLOGENIN RECEPTOR-LIKE PROTEIN-RELATED-RELATED"/>
    <property type="match status" value="1"/>
</dbReference>
<dbReference type="SMART" id="SM00181">
    <property type="entry name" value="EGF"/>
    <property type="match status" value="1"/>
</dbReference>
<dbReference type="SUPFAM" id="SSF63825">
    <property type="entry name" value="YWTD domain"/>
    <property type="match status" value="1"/>
</dbReference>
<dbReference type="PANTHER" id="PTHR46513:SF13">
    <property type="entry name" value="EGF-LIKE DOMAIN-CONTAINING PROTEIN"/>
    <property type="match status" value="1"/>
</dbReference>
<dbReference type="InterPro" id="IPR050778">
    <property type="entry name" value="Cueball_EGF_LRP_Nidogen"/>
</dbReference>
<dbReference type="GO" id="GO:0005886">
    <property type="term" value="C:plasma membrane"/>
    <property type="evidence" value="ECO:0007669"/>
    <property type="project" value="TreeGrafter"/>
</dbReference>
<reference evidence="3 4" key="1">
    <citation type="submission" date="2022-11" db="UniProtKB">
        <authorList>
            <consortium name="WormBaseParasite"/>
        </authorList>
    </citation>
    <scope>IDENTIFICATION</scope>
</reference>
<feature type="domain" description="EGF-like" evidence="1">
    <location>
        <begin position="120"/>
        <end position="157"/>
    </location>
</feature>
<dbReference type="Gene3D" id="2.120.10.30">
    <property type="entry name" value="TolB, C-terminal domain"/>
    <property type="match status" value="1"/>
</dbReference>
<dbReference type="WBParaSite" id="PSAMB.scaffold17112size1196.g37170.t1">
    <property type="protein sequence ID" value="PSAMB.scaffold17112size1196.g37170.t1"/>
    <property type="gene ID" value="PSAMB.scaffold17112size1196.g37170"/>
</dbReference>
<dbReference type="InterPro" id="IPR011042">
    <property type="entry name" value="6-blade_b-propeller_TolB-like"/>
</dbReference>
<protein>
    <submittedName>
        <fullName evidence="3 4">EGF-like domain-containing protein</fullName>
    </submittedName>
</protein>
<evidence type="ECO:0000259" key="1">
    <source>
        <dbReference type="SMART" id="SM00181"/>
    </source>
</evidence>
<dbReference type="SUPFAM" id="SSF57196">
    <property type="entry name" value="EGF/Laminin"/>
    <property type="match status" value="1"/>
</dbReference>
<accession>A0A914VI56</accession>
<evidence type="ECO:0000313" key="2">
    <source>
        <dbReference type="Proteomes" id="UP000887566"/>
    </source>
</evidence>
<dbReference type="AlphaFoldDB" id="A0A914VI56"/>
<organism evidence="2 4">
    <name type="scientific">Plectus sambesii</name>
    <dbReference type="NCBI Taxonomy" id="2011161"/>
    <lineage>
        <taxon>Eukaryota</taxon>
        <taxon>Metazoa</taxon>
        <taxon>Ecdysozoa</taxon>
        <taxon>Nematoda</taxon>
        <taxon>Chromadorea</taxon>
        <taxon>Plectida</taxon>
        <taxon>Plectina</taxon>
        <taxon>Plectoidea</taxon>
        <taxon>Plectidae</taxon>
        <taxon>Plectus</taxon>
    </lineage>
</organism>
<dbReference type="InterPro" id="IPR000742">
    <property type="entry name" value="EGF"/>
</dbReference>
<proteinExistence type="predicted"/>
<dbReference type="WBParaSite" id="PSAMB.scaffold20028size764.g37998.t1">
    <property type="protein sequence ID" value="PSAMB.scaffold20028size764.g37998.t1"/>
    <property type="gene ID" value="PSAMB.scaffold20028size764.g37998"/>
</dbReference>
<evidence type="ECO:0000313" key="3">
    <source>
        <dbReference type="WBParaSite" id="PSAMB.scaffold17112size1196.g37170.t1"/>
    </source>
</evidence>
<keyword evidence="2" id="KW-1185">Reference proteome</keyword>
<dbReference type="SMART" id="SM00135">
    <property type="entry name" value="LY"/>
    <property type="match status" value="2"/>
</dbReference>